<dbReference type="InterPro" id="IPR045843">
    <property type="entry name" value="IND-like"/>
</dbReference>
<accession>A0AAV5LBK5</accession>
<evidence type="ECO:0000256" key="4">
    <source>
        <dbReference type="ARBA" id="ARBA00023163"/>
    </source>
</evidence>
<dbReference type="FunFam" id="4.10.280.10:FF:000021">
    <property type="entry name" value="Transcription factor bHLH130 family"/>
    <property type="match status" value="1"/>
</dbReference>
<evidence type="ECO:0000256" key="2">
    <source>
        <dbReference type="ARBA" id="ARBA00023015"/>
    </source>
</evidence>
<gene>
    <name evidence="7" type="ORF">SLEP1_g42987</name>
</gene>
<dbReference type="PROSITE" id="PS50888">
    <property type="entry name" value="BHLH"/>
    <property type="match status" value="1"/>
</dbReference>
<dbReference type="Gene3D" id="4.10.280.10">
    <property type="entry name" value="Helix-loop-helix DNA-binding domain"/>
    <property type="match status" value="1"/>
</dbReference>
<keyword evidence="4" id="KW-0804">Transcription</keyword>
<dbReference type="PANTHER" id="PTHR16223:SF125">
    <property type="entry name" value="OS08G0506700 PROTEIN"/>
    <property type="match status" value="1"/>
</dbReference>
<feature type="domain" description="BHLH" evidence="6">
    <location>
        <begin position="309"/>
        <end position="359"/>
    </location>
</feature>
<keyword evidence="3" id="KW-0238">DNA-binding</keyword>
<dbReference type="EMBL" id="BPVZ01000106">
    <property type="protein sequence ID" value="GKV34626.1"/>
    <property type="molecule type" value="Genomic_DNA"/>
</dbReference>
<dbReference type="GO" id="GO:0046983">
    <property type="term" value="F:protein dimerization activity"/>
    <property type="evidence" value="ECO:0007669"/>
    <property type="project" value="InterPro"/>
</dbReference>
<evidence type="ECO:0000256" key="1">
    <source>
        <dbReference type="ARBA" id="ARBA00004123"/>
    </source>
</evidence>
<dbReference type="GO" id="GO:0005634">
    <property type="term" value="C:nucleus"/>
    <property type="evidence" value="ECO:0007669"/>
    <property type="project" value="UniProtKB-SubCell"/>
</dbReference>
<evidence type="ECO:0000313" key="7">
    <source>
        <dbReference type="EMBL" id="GKV34626.1"/>
    </source>
</evidence>
<reference evidence="7 8" key="1">
    <citation type="journal article" date="2021" name="Commun. Biol.">
        <title>The genome of Shorea leprosula (Dipterocarpaceae) highlights the ecological relevance of drought in aseasonal tropical rainforests.</title>
        <authorList>
            <person name="Ng K.K.S."/>
            <person name="Kobayashi M.J."/>
            <person name="Fawcett J.A."/>
            <person name="Hatakeyama M."/>
            <person name="Paape T."/>
            <person name="Ng C.H."/>
            <person name="Ang C.C."/>
            <person name="Tnah L.H."/>
            <person name="Lee C.T."/>
            <person name="Nishiyama T."/>
            <person name="Sese J."/>
            <person name="O'Brien M.J."/>
            <person name="Copetti D."/>
            <person name="Mohd Noor M.I."/>
            <person name="Ong R.C."/>
            <person name="Putra M."/>
            <person name="Sireger I.Z."/>
            <person name="Indrioko S."/>
            <person name="Kosugi Y."/>
            <person name="Izuno A."/>
            <person name="Isagi Y."/>
            <person name="Lee S.L."/>
            <person name="Shimizu K.K."/>
        </authorList>
    </citation>
    <scope>NUCLEOTIDE SEQUENCE [LARGE SCALE GENOMIC DNA]</scope>
    <source>
        <strain evidence="7">214</strain>
    </source>
</reference>
<name>A0AAV5LBK5_9ROSI</name>
<organism evidence="7 8">
    <name type="scientific">Rubroshorea leprosula</name>
    <dbReference type="NCBI Taxonomy" id="152421"/>
    <lineage>
        <taxon>Eukaryota</taxon>
        <taxon>Viridiplantae</taxon>
        <taxon>Streptophyta</taxon>
        <taxon>Embryophyta</taxon>
        <taxon>Tracheophyta</taxon>
        <taxon>Spermatophyta</taxon>
        <taxon>Magnoliopsida</taxon>
        <taxon>eudicotyledons</taxon>
        <taxon>Gunneridae</taxon>
        <taxon>Pentapetalae</taxon>
        <taxon>rosids</taxon>
        <taxon>malvids</taxon>
        <taxon>Malvales</taxon>
        <taxon>Dipterocarpaceae</taxon>
        <taxon>Rubroshorea</taxon>
    </lineage>
</organism>
<keyword evidence="8" id="KW-1185">Reference proteome</keyword>
<evidence type="ECO:0000313" key="8">
    <source>
        <dbReference type="Proteomes" id="UP001054252"/>
    </source>
</evidence>
<evidence type="ECO:0000256" key="5">
    <source>
        <dbReference type="ARBA" id="ARBA00023242"/>
    </source>
</evidence>
<protein>
    <recommendedName>
        <fullName evidence="6">BHLH domain-containing protein</fullName>
    </recommendedName>
</protein>
<sequence length="387" mass="42525">MDSTTHQNFELQNQQPSSGLLRFRSAPSSFLSNFSGSLDSGVNKVSLDSERLISRFANSSGGGGDIHDKSRVTAAEAVAVTYANSQQSYSGLPPHYPRHGSVTSFSSAMDGRYEFLAAGQQTQGKSVSSSLMRQTSSPPGLFANISVQDGYATMKGVGNYGGVSGSNGDVSLSSNRLKSQLSFSSRVPSSLGMLSQISEIESESIETRVPDDDNKLRTSSGDGRFYGTDFLYGSWNDSSNFTENFCGMKREQDDRKLFSSIQNGDLGGRVQLLSHHLSLPKSSTEMVAMEKYLHFQDSVPCKIRAKRGCATHPRSIAERIRRTRISERMRKLQELVPNMDKQTNTADMLDLAVDYIKDLQKQFKTLSDIRANCKCINIQKPVSNQIV</sequence>
<comment type="subcellular location">
    <subcellularLocation>
        <location evidence="1">Nucleus</location>
    </subcellularLocation>
</comment>
<evidence type="ECO:0000256" key="3">
    <source>
        <dbReference type="ARBA" id="ARBA00023125"/>
    </source>
</evidence>
<proteinExistence type="predicted"/>
<dbReference type="InterPro" id="IPR011598">
    <property type="entry name" value="bHLH_dom"/>
</dbReference>
<keyword evidence="5" id="KW-0539">Nucleus</keyword>
<dbReference type="GO" id="GO:0000981">
    <property type="term" value="F:DNA-binding transcription factor activity, RNA polymerase II-specific"/>
    <property type="evidence" value="ECO:0007669"/>
    <property type="project" value="TreeGrafter"/>
</dbReference>
<dbReference type="AlphaFoldDB" id="A0AAV5LBK5"/>
<evidence type="ECO:0000259" key="6">
    <source>
        <dbReference type="PROSITE" id="PS50888"/>
    </source>
</evidence>
<dbReference type="InterPro" id="IPR036638">
    <property type="entry name" value="HLH_DNA-bd_sf"/>
</dbReference>
<dbReference type="GO" id="GO:0000978">
    <property type="term" value="F:RNA polymerase II cis-regulatory region sequence-specific DNA binding"/>
    <property type="evidence" value="ECO:0007669"/>
    <property type="project" value="TreeGrafter"/>
</dbReference>
<dbReference type="SMART" id="SM00353">
    <property type="entry name" value="HLH"/>
    <property type="match status" value="1"/>
</dbReference>
<comment type="caution">
    <text evidence="7">The sequence shown here is derived from an EMBL/GenBank/DDBJ whole genome shotgun (WGS) entry which is preliminary data.</text>
</comment>
<dbReference type="PANTHER" id="PTHR16223">
    <property type="entry name" value="TRANSCRIPTION FACTOR BHLH83-RELATED"/>
    <property type="match status" value="1"/>
</dbReference>
<dbReference type="Pfam" id="PF00010">
    <property type="entry name" value="HLH"/>
    <property type="match status" value="1"/>
</dbReference>
<dbReference type="Proteomes" id="UP001054252">
    <property type="component" value="Unassembled WGS sequence"/>
</dbReference>
<dbReference type="SUPFAM" id="SSF47459">
    <property type="entry name" value="HLH, helix-loop-helix DNA-binding domain"/>
    <property type="match status" value="1"/>
</dbReference>
<keyword evidence="2" id="KW-0805">Transcription regulation</keyword>